<proteinExistence type="inferred from homology"/>
<accession>A0A8S3JAS8</accession>
<keyword evidence="4" id="KW-0449">Lipoprotein</keyword>
<gene>
    <name evidence="5" type="ORF">GIL414_LOCUS80729</name>
</gene>
<dbReference type="Pfam" id="PF09742">
    <property type="entry name" value="Dymeclin"/>
    <property type="match status" value="1"/>
</dbReference>
<comment type="similarity">
    <text evidence="1">Belongs to the dymeclin family.</text>
</comment>
<sequence length="180" mass="20754">LIEVFIRFANIIHDDCKNYIVLSQTHNALFILRLITKYFIEIDCEQNLYPHFLPQDTSAERLSLMTLFVDTLFRITITQPVESDSYSLHLEVLNTLLSLLSIQMCAKEDVLISAIYSIFMHRLDPLLISEFTRTLLEHFIKQTESPSWLSADSFDRSKNDSGGLFKIGQSVASKFNNMLV</sequence>
<evidence type="ECO:0000313" key="5">
    <source>
        <dbReference type="EMBL" id="CAF5213727.1"/>
    </source>
</evidence>
<dbReference type="AlphaFoldDB" id="A0A8S3JAS8"/>
<keyword evidence="3" id="KW-0519">Myristate</keyword>
<feature type="non-terminal residue" evidence="5">
    <location>
        <position position="1"/>
    </location>
</feature>
<evidence type="ECO:0000256" key="3">
    <source>
        <dbReference type="ARBA" id="ARBA00022707"/>
    </source>
</evidence>
<dbReference type="PANTHER" id="PTHR12895">
    <property type="entry name" value="DYMECLIN"/>
    <property type="match status" value="1"/>
</dbReference>
<dbReference type="GO" id="GO:0007030">
    <property type="term" value="P:Golgi organization"/>
    <property type="evidence" value="ECO:0007669"/>
    <property type="project" value="TreeGrafter"/>
</dbReference>
<organism evidence="5 6">
    <name type="scientific">Rotaria magnacalcarata</name>
    <dbReference type="NCBI Taxonomy" id="392030"/>
    <lineage>
        <taxon>Eukaryota</taxon>
        <taxon>Metazoa</taxon>
        <taxon>Spiralia</taxon>
        <taxon>Gnathifera</taxon>
        <taxon>Rotifera</taxon>
        <taxon>Eurotatoria</taxon>
        <taxon>Bdelloidea</taxon>
        <taxon>Philodinida</taxon>
        <taxon>Philodinidae</taxon>
        <taxon>Rotaria</taxon>
    </lineage>
</organism>
<dbReference type="EMBL" id="CAJOBJ010355579">
    <property type="protein sequence ID" value="CAF5213727.1"/>
    <property type="molecule type" value="Genomic_DNA"/>
</dbReference>
<dbReference type="Proteomes" id="UP000681720">
    <property type="component" value="Unassembled WGS sequence"/>
</dbReference>
<comment type="caution">
    <text evidence="5">The sequence shown here is derived from an EMBL/GenBank/DDBJ whole genome shotgun (WGS) entry which is preliminary data.</text>
</comment>
<evidence type="ECO:0000256" key="4">
    <source>
        <dbReference type="ARBA" id="ARBA00023288"/>
    </source>
</evidence>
<reference evidence="5" key="1">
    <citation type="submission" date="2021-02" db="EMBL/GenBank/DDBJ databases">
        <authorList>
            <person name="Nowell W R."/>
        </authorList>
    </citation>
    <scope>NUCLEOTIDE SEQUENCE</scope>
</reference>
<name>A0A8S3JAS8_9BILA</name>
<evidence type="ECO:0000313" key="6">
    <source>
        <dbReference type="Proteomes" id="UP000681720"/>
    </source>
</evidence>
<dbReference type="GO" id="GO:0005794">
    <property type="term" value="C:Golgi apparatus"/>
    <property type="evidence" value="ECO:0007669"/>
    <property type="project" value="TreeGrafter"/>
</dbReference>
<dbReference type="PANTHER" id="PTHR12895:SF9">
    <property type="entry name" value="DYMECLIN"/>
    <property type="match status" value="1"/>
</dbReference>
<protein>
    <recommendedName>
        <fullName evidence="2">Dymeclin</fullName>
    </recommendedName>
</protein>
<dbReference type="InterPro" id="IPR019142">
    <property type="entry name" value="Dymeclin"/>
</dbReference>
<evidence type="ECO:0000256" key="2">
    <source>
        <dbReference type="ARBA" id="ARBA00015736"/>
    </source>
</evidence>
<evidence type="ECO:0000256" key="1">
    <source>
        <dbReference type="ARBA" id="ARBA00010603"/>
    </source>
</evidence>